<evidence type="ECO:0000256" key="1">
    <source>
        <dbReference type="SAM" id="MobiDB-lite"/>
    </source>
</evidence>
<comment type="caution">
    <text evidence="3">The sequence shown here is derived from an EMBL/GenBank/DDBJ whole genome shotgun (WGS) entry which is preliminary data.</text>
</comment>
<protein>
    <submittedName>
        <fullName evidence="3">Uncharacterized protein</fullName>
    </submittedName>
</protein>
<proteinExistence type="predicted"/>
<dbReference type="AlphaFoldDB" id="A0A8J2JVY3"/>
<keyword evidence="4" id="KW-1185">Reference proteome</keyword>
<feature type="signal peptide" evidence="2">
    <location>
        <begin position="1"/>
        <end position="23"/>
    </location>
</feature>
<organism evidence="3 4">
    <name type="scientific">Allacma fusca</name>
    <dbReference type="NCBI Taxonomy" id="39272"/>
    <lineage>
        <taxon>Eukaryota</taxon>
        <taxon>Metazoa</taxon>
        <taxon>Ecdysozoa</taxon>
        <taxon>Arthropoda</taxon>
        <taxon>Hexapoda</taxon>
        <taxon>Collembola</taxon>
        <taxon>Symphypleona</taxon>
        <taxon>Sminthuridae</taxon>
        <taxon>Allacma</taxon>
    </lineage>
</organism>
<dbReference type="EMBL" id="CAJVCH010094577">
    <property type="protein sequence ID" value="CAG7723000.1"/>
    <property type="molecule type" value="Genomic_DNA"/>
</dbReference>
<evidence type="ECO:0000313" key="4">
    <source>
        <dbReference type="Proteomes" id="UP000708208"/>
    </source>
</evidence>
<feature type="region of interest" description="Disordered" evidence="1">
    <location>
        <begin position="96"/>
        <end position="119"/>
    </location>
</feature>
<keyword evidence="2" id="KW-0732">Signal</keyword>
<name>A0A8J2JVY3_9HEXA</name>
<accession>A0A8J2JVY3</accession>
<evidence type="ECO:0000256" key="2">
    <source>
        <dbReference type="SAM" id="SignalP"/>
    </source>
</evidence>
<sequence length="119" mass="13313">MSKHHFVFGILAITLMIAAQTAGSEEEQFDNAVFSQVDQINPANEVIRLKAVRPSDWCQSGFRTYPYPYWPRDRSSDFFAAAKKRGYMGIEIPDFITSQDGTQQGGSAGGPKPRYFKNG</sequence>
<dbReference type="Proteomes" id="UP000708208">
    <property type="component" value="Unassembled WGS sequence"/>
</dbReference>
<evidence type="ECO:0000313" key="3">
    <source>
        <dbReference type="EMBL" id="CAG7723000.1"/>
    </source>
</evidence>
<feature type="chain" id="PRO_5035198658" evidence="2">
    <location>
        <begin position="24"/>
        <end position="119"/>
    </location>
</feature>
<gene>
    <name evidence="3" type="ORF">AFUS01_LOCUS12108</name>
</gene>
<reference evidence="3" key="1">
    <citation type="submission" date="2021-06" db="EMBL/GenBank/DDBJ databases">
        <authorList>
            <person name="Hodson N. C."/>
            <person name="Mongue J. A."/>
            <person name="Jaron S. K."/>
        </authorList>
    </citation>
    <scope>NUCLEOTIDE SEQUENCE</scope>
</reference>